<evidence type="ECO:0000313" key="5">
    <source>
        <dbReference type="Proteomes" id="UP000284375"/>
    </source>
</evidence>
<dbReference type="PANTHER" id="PTHR10655:SF67">
    <property type="entry name" value="PHOSPHOLIPASE_CARBOXYLESTERASE SUPERFAMILY (AFU_ORTHOLOGUE AFUA_5G09340)"/>
    <property type="match status" value="1"/>
</dbReference>
<dbReference type="SUPFAM" id="SSF53474">
    <property type="entry name" value="alpha/beta-Hydrolases"/>
    <property type="match status" value="1"/>
</dbReference>
<dbReference type="Gene3D" id="3.40.50.1820">
    <property type="entry name" value="alpha/beta hydrolase"/>
    <property type="match status" value="1"/>
</dbReference>
<feature type="domain" description="Phospholipase/carboxylesterase/thioesterase" evidence="3">
    <location>
        <begin position="29"/>
        <end position="246"/>
    </location>
</feature>
<dbReference type="AlphaFoldDB" id="A0A423WHD2"/>
<evidence type="ECO:0000256" key="2">
    <source>
        <dbReference type="SAM" id="MobiDB-lite"/>
    </source>
</evidence>
<name>A0A423WHD2_CYTCH</name>
<evidence type="ECO:0000259" key="3">
    <source>
        <dbReference type="Pfam" id="PF02230"/>
    </source>
</evidence>
<dbReference type="GO" id="GO:0008474">
    <property type="term" value="F:palmitoyl-(protein) hydrolase activity"/>
    <property type="evidence" value="ECO:0007669"/>
    <property type="project" value="TreeGrafter"/>
</dbReference>
<dbReference type="Proteomes" id="UP000284375">
    <property type="component" value="Unassembled WGS sequence"/>
</dbReference>
<dbReference type="GO" id="GO:0052689">
    <property type="term" value="F:carboxylic ester hydrolase activity"/>
    <property type="evidence" value="ECO:0007669"/>
    <property type="project" value="TreeGrafter"/>
</dbReference>
<dbReference type="Pfam" id="PF02230">
    <property type="entry name" value="Abhydrolase_2"/>
    <property type="match status" value="1"/>
</dbReference>
<feature type="region of interest" description="Disordered" evidence="2">
    <location>
        <begin position="253"/>
        <end position="273"/>
    </location>
</feature>
<dbReference type="OrthoDB" id="437457at2759"/>
<reference evidence="4 5" key="1">
    <citation type="submission" date="2015-09" db="EMBL/GenBank/DDBJ databases">
        <title>Host preference determinants of Valsa canker pathogens revealed by comparative genomics.</title>
        <authorList>
            <person name="Yin Z."/>
            <person name="Huang L."/>
        </authorList>
    </citation>
    <scope>NUCLEOTIDE SEQUENCE [LARGE SCALE GENOMIC DNA]</scope>
    <source>
        <strain evidence="4 5">YSFL</strain>
    </source>
</reference>
<dbReference type="InterPro" id="IPR050565">
    <property type="entry name" value="LYPA1-2/EST-like"/>
</dbReference>
<organism evidence="4 5">
    <name type="scientific">Cytospora chrysosperma</name>
    <name type="common">Cytospora canker fungus</name>
    <name type="synonym">Sphaeria chrysosperma</name>
    <dbReference type="NCBI Taxonomy" id="252740"/>
    <lineage>
        <taxon>Eukaryota</taxon>
        <taxon>Fungi</taxon>
        <taxon>Dikarya</taxon>
        <taxon>Ascomycota</taxon>
        <taxon>Pezizomycotina</taxon>
        <taxon>Sordariomycetes</taxon>
        <taxon>Sordariomycetidae</taxon>
        <taxon>Diaporthales</taxon>
        <taxon>Cytosporaceae</taxon>
        <taxon>Cytospora</taxon>
    </lineage>
</organism>
<dbReference type="InterPro" id="IPR003140">
    <property type="entry name" value="PLipase/COase/thioEstase"/>
</dbReference>
<evidence type="ECO:0000313" key="4">
    <source>
        <dbReference type="EMBL" id="ROW02788.1"/>
    </source>
</evidence>
<dbReference type="GO" id="GO:0005737">
    <property type="term" value="C:cytoplasm"/>
    <property type="evidence" value="ECO:0007669"/>
    <property type="project" value="TreeGrafter"/>
</dbReference>
<accession>A0A423WHD2</accession>
<protein>
    <recommendedName>
        <fullName evidence="3">Phospholipase/carboxylesterase/thioesterase domain-containing protein</fullName>
    </recommendedName>
</protein>
<dbReference type="InterPro" id="IPR029058">
    <property type="entry name" value="AB_hydrolase_fold"/>
</dbReference>
<proteinExistence type="inferred from homology"/>
<keyword evidence="5" id="KW-1185">Reference proteome</keyword>
<sequence>MAPHIRIPKAEDFASLTPDLTVSLHFPSPPESMTAILILFHGLGDSEVPFASFARSLNLPGVLAISVRGISPLPPSLLGAPVDSGPTRNFHWGDDVNLAPHTDGLDADPGFSKAANLILNRLVKGTLVDQCGWELSDIMFFGFGQGGSLALGLASKIRDTDVSKSFKGVVSIGGDLPASMIPSISGIPKAKTPVLVCRGRSCEAIDEDSIDVLKREFTDVREVKWKKMDSSMPANREEMLPIMQFFAERLRKVPVPDPSRTPDEVTQRPADAAVGSSNLHSFVATDDGIIGGATELLRGGFYNLAERHDTAKDILAPNVTTIRNLAEIRQRENVPLSKARNLVQGKGQSYKPHLPMAMQKLLPKSGHNKETADIPEAKKHRAVHLPSILHKSPPKLGDTDETADFPETKPHTAIHLPSILRKTSPKPGSTSDTADIPEAKTHTAVHLPAILHKSLPKSVHINAAVQENAGVPDAPEAKKHMAIPAVHLPSIMHKSSPKPVHIDEAAQVGTNVPEAKKHTAGSAVQQVKGMFKGKVPEQPVETPENKEPANYGLFANFMAADISAQQVQAEPLSESVVPQAPTIIELPPAPAENQEIKPEGLTGESLPGANKIGEGRIGKTKGKINGILKRSQKPKAKEPSKLFKAAFPSPNVTENSGRIQENIPLILISAEPPVTKDVALKVGKDTIVSGEVDQPDGVGQTIIEVPSGARVHSVSKEAIVISKVPEVSHKISLDQVVTSRNPPFALDLEQDHVVQPKQVRKGLSLSADAMTPLKAAATGPYLEGDPAVSNPRQILSHEFLDDPVDQKRAMSPLPHTLESDKRAAAAVQIANALEPPADEPVQKTQFKRPRDISQDVRIVSPSGRVLALHAVDDDEIVRKAAQFPKSPHPSAVPGTWIVTASGTSGTTQGRTCEFCSPQPDHASSDG</sequence>
<gene>
    <name evidence="4" type="ORF">VSDG_01783</name>
</gene>
<comment type="similarity">
    <text evidence="1">Belongs to the AB hydrolase superfamily. AB hydrolase 2 family.</text>
</comment>
<evidence type="ECO:0000256" key="1">
    <source>
        <dbReference type="ARBA" id="ARBA00006499"/>
    </source>
</evidence>
<dbReference type="PANTHER" id="PTHR10655">
    <property type="entry name" value="LYSOPHOSPHOLIPASE-RELATED"/>
    <property type="match status" value="1"/>
</dbReference>
<feature type="region of interest" description="Disordered" evidence="2">
    <location>
        <begin position="901"/>
        <end position="926"/>
    </location>
</feature>
<dbReference type="STRING" id="252740.A0A423WHD2"/>
<dbReference type="EMBL" id="LJZO01000004">
    <property type="protein sequence ID" value="ROW02788.1"/>
    <property type="molecule type" value="Genomic_DNA"/>
</dbReference>
<comment type="caution">
    <text evidence="4">The sequence shown here is derived from an EMBL/GenBank/DDBJ whole genome shotgun (WGS) entry which is preliminary data.</text>
</comment>
<feature type="compositionally biased region" description="Polar residues" evidence="2">
    <location>
        <begin position="901"/>
        <end position="910"/>
    </location>
</feature>